<organism evidence="10 11">
    <name type="scientific">Spirulina subsalsa FACHB-351</name>
    <dbReference type="NCBI Taxonomy" id="234711"/>
    <lineage>
        <taxon>Bacteria</taxon>
        <taxon>Bacillati</taxon>
        <taxon>Cyanobacteriota</taxon>
        <taxon>Cyanophyceae</taxon>
        <taxon>Spirulinales</taxon>
        <taxon>Spirulinaceae</taxon>
        <taxon>Spirulina</taxon>
    </lineage>
</organism>
<feature type="domain" description="Peptidase S26" evidence="9">
    <location>
        <begin position="13"/>
        <end position="177"/>
    </location>
</feature>
<gene>
    <name evidence="10" type="primary">lepB</name>
    <name evidence="10" type="ORF">K4A83_19795</name>
</gene>
<keyword evidence="7" id="KW-1133">Transmembrane helix</keyword>
<evidence type="ECO:0000313" key="11">
    <source>
        <dbReference type="Proteomes" id="UP001526426"/>
    </source>
</evidence>
<dbReference type="InterPro" id="IPR019533">
    <property type="entry name" value="Peptidase_S26"/>
</dbReference>
<dbReference type="EC" id="3.4.21.89" evidence="4 7"/>
<proteinExistence type="inferred from homology"/>
<comment type="caution">
    <text evidence="10">The sequence shown here is derived from an EMBL/GenBank/DDBJ whole genome shotgun (WGS) entry which is preliminary data.</text>
</comment>
<dbReference type="PROSITE" id="PS00760">
    <property type="entry name" value="SPASE_I_2"/>
    <property type="match status" value="1"/>
</dbReference>
<evidence type="ECO:0000259" key="9">
    <source>
        <dbReference type="Pfam" id="PF10502"/>
    </source>
</evidence>
<dbReference type="EMBL" id="JAIHOM010000143">
    <property type="protein sequence ID" value="MCW6038498.1"/>
    <property type="molecule type" value="Genomic_DNA"/>
</dbReference>
<comment type="similarity">
    <text evidence="3 8">Belongs to the peptidase S26 family.</text>
</comment>
<accession>A0ABT3LAF9</accession>
<protein>
    <recommendedName>
        <fullName evidence="4 7">Signal peptidase I</fullName>
        <ecNumber evidence="4 7">3.4.21.89</ecNumber>
    </recommendedName>
</protein>
<keyword evidence="6 7" id="KW-0378">Hydrolase</keyword>
<feature type="transmembrane region" description="Helical" evidence="7">
    <location>
        <begin position="12"/>
        <end position="33"/>
    </location>
</feature>
<dbReference type="RefSeq" id="WP_265266406.1">
    <property type="nucleotide sequence ID" value="NZ_JAIHOM010000143.1"/>
</dbReference>
<dbReference type="CDD" id="cd06530">
    <property type="entry name" value="S26_SPase_I"/>
    <property type="match status" value="1"/>
</dbReference>
<dbReference type="Pfam" id="PF10502">
    <property type="entry name" value="Peptidase_S26"/>
    <property type="match status" value="1"/>
</dbReference>
<evidence type="ECO:0000256" key="1">
    <source>
        <dbReference type="ARBA" id="ARBA00000677"/>
    </source>
</evidence>
<dbReference type="InterPro" id="IPR036286">
    <property type="entry name" value="LexA/Signal_pep-like_sf"/>
</dbReference>
<dbReference type="InterPro" id="IPR019756">
    <property type="entry name" value="Pept_S26A_signal_pept_1_Ser-AS"/>
</dbReference>
<keyword evidence="7" id="KW-0472">Membrane</keyword>
<keyword evidence="7" id="KW-0812">Transmembrane</keyword>
<evidence type="ECO:0000256" key="5">
    <source>
        <dbReference type="ARBA" id="ARBA00022670"/>
    </source>
</evidence>
<dbReference type="Gene3D" id="2.10.109.10">
    <property type="entry name" value="Umud Fragment, subunit A"/>
    <property type="match status" value="1"/>
</dbReference>
<dbReference type="PANTHER" id="PTHR43390:SF1">
    <property type="entry name" value="CHLOROPLAST PROCESSING PEPTIDASE"/>
    <property type="match status" value="1"/>
</dbReference>
<dbReference type="NCBIfam" id="TIGR02227">
    <property type="entry name" value="sigpep_I_bact"/>
    <property type="match status" value="1"/>
</dbReference>
<reference evidence="10 11" key="1">
    <citation type="submission" date="2021-08" db="EMBL/GenBank/DDBJ databases">
        <title>Draft genome sequence of Spirulina subsalsa with high tolerance to salinity and hype-accumulation of phycocyanin.</title>
        <authorList>
            <person name="Pei H."/>
            <person name="Jiang L."/>
        </authorList>
    </citation>
    <scope>NUCLEOTIDE SEQUENCE [LARGE SCALE GENOMIC DNA]</scope>
    <source>
        <strain evidence="10 11">FACHB-351</strain>
    </source>
</reference>
<dbReference type="PROSITE" id="PS00761">
    <property type="entry name" value="SPASE_I_3"/>
    <property type="match status" value="1"/>
</dbReference>
<comment type="catalytic activity">
    <reaction evidence="1 7">
        <text>Cleavage of hydrophobic, N-terminal signal or leader sequences from secreted and periplasmic proteins.</text>
        <dbReference type="EC" id="3.4.21.89"/>
    </reaction>
</comment>
<dbReference type="PANTHER" id="PTHR43390">
    <property type="entry name" value="SIGNAL PEPTIDASE I"/>
    <property type="match status" value="1"/>
</dbReference>
<evidence type="ECO:0000256" key="8">
    <source>
        <dbReference type="RuleBase" id="RU362042"/>
    </source>
</evidence>
<evidence type="ECO:0000313" key="10">
    <source>
        <dbReference type="EMBL" id="MCW6038498.1"/>
    </source>
</evidence>
<evidence type="ECO:0000256" key="2">
    <source>
        <dbReference type="ARBA" id="ARBA00004401"/>
    </source>
</evidence>
<dbReference type="InterPro" id="IPR019758">
    <property type="entry name" value="Pept_S26A_signal_pept_1_CS"/>
</dbReference>
<sequence length="187" mass="21027">MSEKQDKPTNVWVEIGSIVGTSIVLALIIRTFLGDVRYIPSESMLPTLQVNDRLIIDKVTLRFRTPYRGEIIVFYPPDTALKCDPTKTLPIRDAYIKRVIGLPGDKIEVTGGQIFVNGQLLTENYINEPPNYEGTFPTVPADSYLVLGDNRNKSCDSFVWGVVPAENIIGRAMVRIWPLNRLGSRFD</sequence>
<evidence type="ECO:0000256" key="4">
    <source>
        <dbReference type="ARBA" id="ARBA00013208"/>
    </source>
</evidence>
<keyword evidence="5 7" id="KW-0645">Protease</keyword>
<evidence type="ECO:0000256" key="7">
    <source>
        <dbReference type="RuleBase" id="RU003993"/>
    </source>
</evidence>
<keyword evidence="11" id="KW-1185">Reference proteome</keyword>
<dbReference type="SUPFAM" id="SSF51306">
    <property type="entry name" value="LexA/Signal peptidase"/>
    <property type="match status" value="1"/>
</dbReference>
<dbReference type="GO" id="GO:0009003">
    <property type="term" value="F:signal peptidase activity"/>
    <property type="evidence" value="ECO:0007669"/>
    <property type="project" value="UniProtKB-EC"/>
</dbReference>
<dbReference type="InterPro" id="IPR000223">
    <property type="entry name" value="Pept_S26A_signal_pept_1"/>
</dbReference>
<dbReference type="InterPro" id="IPR019757">
    <property type="entry name" value="Pept_S26A_signal_pept_1_Lys-AS"/>
</dbReference>
<comment type="subcellular location">
    <subcellularLocation>
        <location evidence="2">Cell membrane</location>
        <topology evidence="2">Single-pass type II membrane protein</topology>
    </subcellularLocation>
    <subcellularLocation>
        <location evidence="8">Membrane</location>
        <topology evidence="8">Single-pass type II membrane protein</topology>
    </subcellularLocation>
</comment>
<evidence type="ECO:0000256" key="3">
    <source>
        <dbReference type="ARBA" id="ARBA00009370"/>
    </source>
</evidence>
<name>A0ABT3LAF9_9CYAN</name>
<dbReference type="PROSITE" id="PS00501">
    <property type="entry name" value="SPASE_I_1"/>
    <property type="match status" value="1"/>
</dbReference>
<evidence type="ECO:0000256" key="6">
    <source>
        <dbReference type="ARBA" id="ARBA00022801"/>
    </source>
</evidence>
<dbReference type="Proteomes" id="UP001526426">
    <property type="component" value="Unassembled WGS sequence"/>
</dbReference>
<dbReference type="PRINTS" id="PR00727">
    <property type="entry name" value="LEADERPTASE"/>
</dbReference>